<dbReference type="InterPro" id="IPR019844">
    <property type="entry name" value="CSD_CS"/>
</dbReference>
<dbReference type="GO" id="GO:0005737">
    <property type="term" value="C:cytoplasm"/>
    <property type="evidence" value="ECO:0007669"/>
    <property type="project" value="UniProtKB-SubCell"/>
</dbReference>
<keyword evidence="2" id="KW-0963">Cytoplasm</keyword>
<feature type="transmembrane region" description="Helical" evidence="3">
    <location>
        <begin position="35"/>
        <end position="56"/>
    </location>
</feature>
<dbReference type="Gene3D" id="2.40.50.140">
    <property type="entry name" value="Nucleic acid-binding proteins"/>
    <property type="match status" value="1"/>
</dbReference>
<dbReference type="InterPro" id="IPR011129">
    <property type="entry name" value="CSD"/>
</dbReference>
<organism evidence="5">
    <name type="scientific">hydrothermal vent metagenome</name>
    <dbReference type="NCBI Taxonomy" id="652676"/>
    <lineage>
        <taxon>unclassified sequences</taxon>
        <taxon>metagenomes</taxon>
        <taxon>ecological metagenomes</taxon>
    </lineage>
</organism>
<dbReference type="PROSITE" id="PS51857">
    <property type="entry name" value="CSD_2"/>
    <property type="match status" value="1"/>
</dbReference>
<dbReference type="GO" id="GO:0003729">
    <property type="term" value="F:mRNA binding"/>
    <property type="evidence" value="ECO:0007669"/>
    <property type="project" value="TreeGrafter"/>
</dbReference>
<dbReference type="PANTHER" id="PTHR46109:SF1">
    <property type="entry name" value="PROTEIN LIN-28 HOMOLOG"/>
    <property type="match status" value="1"/>
</dbReference>
<keyword evidence="3" id="KW-0812">Transmembrane</keyword>
<keyword evidence="3" id="KW-1133">Transmembrane helix</keyword>
<feature type="domain" description="CSD" evidence="4">
    <location>
        <begin position="78"/>
        <end position="142"/>
    </location>
</feature>
<dbReference type="EMBL" id="UOFH01000317">
    <property type="protein sequence ID" value="VAW65505.1"/>
    <property type="molecule type" value="Genomic_DNA"/>
</dbReference>
<evidence type="ECO:0000256" key="2">
    <source>
        <dbReference type="ARBA" id="ARBA00022490"/>
    </source>
</evidence>
<proteinExistence type="predicted"/>
<accession>A0A3B0XB13</accession>
<dbReference type="PROSITE" id="PS00352">
    <property type="entry name" value="CSD_1"/>
    <property type="match status" value="1"/>
</dbReference>
<dbReference type="GO" id="GO:0005634">
    <property type="term" value="C:nucleus"/>
    <property type="evidence" value="ECO:0007669"/>
    <property type="project" value="TreeGrafter"/>
</dbReference>
<dbReference type="InterPro" id="IPR051373">
    <property type="entry name" value="Lin-28_RNA-binding"/>
</dbReference>
<dbReference type="PANTHER" id="PTHR46109">
    <property type="entry name" value="PROTEIN LIN-28"/>
    <property type="match status" value="1"/>
</dbReference>
<dbReference type="GO" id="GO:0031054">
    <property type="term" value="P:pre-miRNA processing"/>
    <property type="evidence" value="ECO:0007669"/>
    <property type="project" value="TreeGrafter"/>
</dbReference>
<protein>
    <submittedName>
        <fullName evidence="5">Cold shock protein of CSP family</fullName>
    </submittedName>
</protein>
<evidence type="ECO:0000259" key="4">
    <source>
        <dbReference type="PROSITE" id="PS51857"/>
    </source>
</evidence>
<dbReference type="InterPro" id="IPR002059">
    <property type="entry name" value="CSP_DNA-bd"/>
</dbReference>
<evidence type="ECO:0000256" key="3">
    <source>
        <dbReference type="SAM" id="Phobius"/>
    </source>
</evidence>
<keyword evidence="3" id="KW-0472">Membrane</keyword>
<evidence type="ECO:0000256" key="1">
    <source>
        <dbReference type="ARBA" id="ARBA00004496"/>
    </source>
</evidence>
<dbReference type="PRINTS" id="PR00050">
    <property type="entry name" value="COLDSHOCK"/>
</dbReference>
<dbReference type="SMART" id="SM00357">
    <property type="entry name" value="CSP"/>
    <property type="match status" value="1"/>
</dbReference>
<dbReference type="AlphaFoldDB" id="A0A3B0XB13"/>
<evidence type="ECO:0000313" key="5">
    <source>
        <dbReference type="EMBL" id="VAW65505.1"/>
    </source>
</evidence>
<comment type="subcellular location">
    <subcellularLocation>
        <location evidence="1">Cytoplasm</location>
    </subcellularLocation>
</comment>
<dbReference type="CDD" id="cd04458">
    <property type="entry name" value="CSP_CDS"/>
    <property type="match status" value="1"/>
</dbReference>
<dbReference type="Pfam" id="PF00313">
    <property type="entry name" value="CSD"/>
    <property type="match status" value="1"/>
</dbReference>
<sequence length="144" mass="15611">MNTALLRTIIISLLISVIATGISTQILTSENFSSIRGLTLLAILIFASTFISALVGSNKEKINSNKSAQKDANLDNSRESGIVKWFNTSKGFGFITRDAGDDVFVHFRSIRGQGHKTLFEGQRVEFSITEGDKGLQAEDVAIAS</sequence>
<dbReference type="SUPFAM" id="SSF50249">
    <property type="entry name" value="Nucleic acid-binding proteins"/>
    <property type="match status" value="1"/>
</dbReference>
<reference evidence="5" key="1">
    <citation type="submission" date="2018-06" db="EMBL/GenBank/DDBJ databases">
        <authorList>
            <person name="Zhirakovskaya E."/>
        </authorList>
    </citation>
    <scope>NUCLEOTIDE SEQUENCE</scope>
</reference>
<dbReference type="InterPro" id="IPR012340">
    <property type="entry name" value="NA-bd_OB-fold"/>
</dbReference>
<gene>
    <name evidence="5" type="ORF">MNBD_GAMMA08-2142</name>
</gene>
<name>A0A3B0XB13_9ZZZZ</name>